<name>A0ABR3WF38_9PEZI</name>
<dbReference type="Gene3D" id="3.30.560.10">
    <property type="entry name" value="Glucose Oxidase, domain 3"/>
    <property type="match status" value="1"/>
</dbReference>
<evidence type="ECO:0000259" key="3">
    <source>
        <dbReference type="PROSITE" id="PS00623"/>
    </source>
</evidence>
<dbReference type="PANTHER" id="PTHR11552">
    <property type="entry name" value="GLUCOSE-METHANOL-CHOLINE GMC OXIDOREDUCTASE"/>
    <property type="match status" value="1"/>
</dbReference>
<sequence>MGLYKNLPDTVTDVDVIIAGGGAAGCIVAGRLAEANKKLSILLIESGPNNFGDPMVTVPAFWLSHTDPSDKYTWSYKASASHYLAGRESIVPAGRILGGGSSVNMLLYSRPQRSELDAWNTPGWSADETLKYMNKWETYHGPPGSEERHGHDGPIHVGLGNYRGKALEDDFISAVAKLGWPELPDNNTLDSINGSMLAQRYVGPDGKRQDTAHAYIHPKLESGEFPNLHVLVETDVDRVIFDDNKKAVGVAFRPSAEFQPEADQKAAPRILKAKQQVVLSAGALGTPQILERSGVGKPEILSGAQVPLVASVPGVDENYMDHHIMLYPYKTSVGPDQTMDGLLTGRVNVADLIPKNDPLLSWNGVDVQCKLRPSDNDIASLGTHFQAAWDKDFKNTPDKPLMIASVVSCFPGDPSGVPAGQYMGIATFSTHPFSRGNIHITGPNFSDRYELDAGFLADENSIDQKKHFWMYKKQREIVRRRENFAGEVAAGHPEFPSGSRAAVIDTKASSESVQDIQYSQEDDQAIEKFLKERISTTWHSMGTCKMAPFNEGGVVDPNLNIYEVKGLKVADLSVPPSNVGSNTCSVAMAIGEKAADVIIQELGLKE</sequence>
<reference evidence="5 6" key="1">
    <citation type="journal article" date="2024" name="IMA Fungus">
        <title>IMA Genome - F19 : A genome assembly and annotation guide to empower mycologists, including annotated draft genome sequences of Ceratocystis pirilliformis, Diaporthe australafricana, Fusarium ophioides, Paecilomyces lecythidis, and Sporothrix stenoceras.</title>
        <authorList>
            <person name="Aylward J."/>
            <person name="Wilson A.M."/>
            <person name="Visagie C.M."/>
            <person name="Spraker J."/>
            <person name="Barnes I."/>
            <person name="Buitendag C."/>
            <person name="Ceriani C."/>
            <person name="Del Mar Angel L."/>
            <person name="du Plessis D."/>
            <person name="Fuchs T."/>
            <person name="Gasser K."/>
            <person name="Kramer D."/>
            <person name="Li W."/>
            <person name="Munsamy K."/>
            <person name="Piso A."/>
            <person name="Price J.L."/>
            <person name="Sonnekus B."/>
            <person name="Thomas C."/>
            <person name="van der Nest A."/>
            <person name="van Dijk A."/>
            <person name="van Heerden A."/>
            <person name="van Vuuren N."/>
            <person name="Yilmaz N."/>
            <person name="Duong T.A."/>
            <person name="van der Merwe N.A."/>
            <person name="Wingfield M.J."/>
            <person name="Wingfield B.D."/>
        </authorList>
    </citation>
    <scope>NUCLEOTIDE SEQUENCE [LARGE SCALE GENOMIC DNA]</scope>
    <source>
        <strain evidence="5 6">CMW 18300</strain>
    </source>
</reference>
<dbReference type="InterPro" id="IPR000172">
    <property type="entry name" value="GMC_OxRdtase_N"/>
</dbReference>
<proteinExistence type="inferred from homology"/>
<keyword evidence="6" id="KW-1185">Reference proteome</keyword>
<evidence type="ECO:0000313" key="6">
    <source>
        <dbReference type="Proteomes" id="UP001583177"/>
    </source>
</evidence>
<feature type="domain" description="Glucose-methanol-choline oxidoreductase N-terminal" evidence="3">
    <location>
        <begin position="94"/>
        <end position="117"/>
    </location>
</feature>
<dbReference type="InterPro" id="IPR036188">
    <property type="entry name" value="FAD/NAD-bd_sf"/>
</dbReference>
<comment type="caution">
    <text evidence="5">The sequence shown here is derived from an EMBL/GenBank/DDBJ whole genome shotgun (WGS) entry which is preliminary data.</text>
</comment>
<dbReference type="PROSITE" id="PS00624">
    <property type="entry name" value="GMC_OXRED_2"/>
    <property type="match status" value="1"/>
</dbReference>
<evidence type="ECO:0000259" key="4">
    <source>
        <dbReference type="PROSITE" id="PS00624"/>
    </source>
</evidence>
<dbReference type="EMBL" id="JAWRVE010000093">
    <property type="protein sequence ID" value="KAL1860347.1"/>
    <property type="molecule type" value="Genomic_DNA"/>
</dbReference>
<gene>
    <name evidence="5" type="ORF">Daus18300_009260</name>
</gene>
<protein>
    <recommendedName>
        <fullName evidence="3 4">Glucose-methanol-choline oxidoreductase N-terminal domain-containing protein</fullName>
    </recommendedName>
</protein>
<dbReference type="Gene3D" id="3.50.50.60">
    <property type="entry name" value="FAD/NAD(P)-binding domain"/>
    <property type="match status" value="1"/>
</dbReference>
<evidence type="ECO:0000256" key="2">
    <source>
        <dbReference type="RuleBase" id="RU003968"/>
    </source>
</evidence>
<comment type="similarity">
    <text evidence="1 2">Belongs to the GMC oxidoreductase family.</text>
</comment>
<dbReference type="Pfam" id="PF05199">
    <property type="entry name" value="GMC_oxred_C"/>
    <property type="match status" value="1"/>
</dbReference>
<dbReference type="SUPFAM" id="SSF54373">
    <property type="entry name" value="FAD-linked reductases, C-terminal domain"/>
    <property type="match status" value="1"/>
</dbReference>
<dbReference type="PANTHER" id="PTHR11552:SF78">
    <property type="entry name" value="GLUCOSE-METHANOL-CHOLINE OXIDOREDUCTASE N-TERMINAL DOMAIN-CONTAINING PROTEIN"/>
    <property type="match status" value="1"/>
</dbReference>
<keyword evidence="2" id="KW-0274">FAD</keyword>
<evidence type="ECO:0000256" key="1">
    <source>
        <dbReference type="ARBA" id="ARBA00010790"/>
    </source>
</evidence>
<dbReference type="Proteomes" id="UP001583177">
    <property type="component" value="Unassembled WGS sequence"/>
</dbReference>
<dbReference type="PROSITE" id="PS51257">
    <property type="entry name" value="PROKAR_LIPOPROTEIN"/>
    <property type="match status" value="1"/>
</dbReference>
<dbReference type="PIRSF" id="PIRSF000137">
    <property type="entry name" value="Alcohol_oxidase"/>
    <property type="match status" value="1"/>
</dbReference>
<feature type="domain" description="Glucose-methanol-choline oxidoreductase N-terminal" evidence="4">
    <location>
        <begin position="282"/>
        <end position="296"/>
    </location>
</feature>
<keyword evidence="2" id="KW-0285">Flavoprotein</keyword>
<dbReference type="InterPro" id="IPR007867">
    <property type="entry name" value="GMC_OxRtase_C"/>
</dbReference>
<evidence type="ECO:0000313" key="5">
    <source>
        <dbReference type="EMBL" id="KAL1860347.1"/>
    </source>
</evidence>
<dbReference type="InterPro" id="IPR012132">
    <property type="entry name" value="GMC_OxRdtase"/>
</dbReference>
<organism evidence="5 6">
    <name type="scientific">Diaporthe australafricana</name>
    <dbReference type="NCBI Taxonomy" id="127596"/>
    <lineage>
        <taxon>Eukaryota</taxon>
        <taxon>Fungi</taxon>
        <taxon>Dikarya</taxon>
        <taxon>Ascomycota</taxon>
        <taxon>Pezizomycotina</taxon>
        <taxon>Sordariomycetes</taxon>
        <taxon>Sordariomycetidae</taxon>
        <taxon>Diaporthales</taxon>
        <taxon>Diaporthaceae</taxon>
        <taxon>Diaporthe</taxon>
    </lineage>
</organism>
<dbReference type="SUPFAM" id="SSF51905">
    <property type="entry name" value="FAD/NAD(P)-binding domain"/>
    <property type="match status" value="1"/>
</dbReference>
<accession>A0ABR3WF38</accession>
<dbReference type="PROSITE" id="PS00623">
    <property type="entry name" value="GMC_OXRED_1"/>
    <property type="match status" value="1"/>
</dbReference>
<dbReference type="Pfam" id="PF00732">
    <property type="entry name" value="GMC_oxred_N"/>
    <property type="match status" value="1"/>
</dbReference>